<dbReference type="EMBL" id="UYRW01004730">
    <property type="protein sequence ID" value="VDM93055.1"/>
    <property type="molecule type" value="Genomic_DNA"/>
</dbReference>
<evidence type="ECO:0000313" key="4">
    <source>
        <dbReference type="Proteomes" id="UP000271087"/>
    </source>
</evidence>
<keyword evidence="2" id="KW-0812">Transmembrane</keyword>
<dbReference type="AlphaFoldDB" id="A0A182EN44"/>
<reference evidence="3 4" key="2">
    <citation type="submission" date="2018-08" db="EMBL/GenBank/DDBJ databases">
        <authorList>
            <person name="Laetsch R D."/>
            <person name="Stevens L."/>
            <person name="Kumar S."/>
            <person name="Blaxter L. M."/>
        </authorList>
    </citation>
    <scope>NUCLEOTIDE SEQUENCE [LARGE SCALE GENOMIC DNA]</scope>
</reference>
<keyword evidence="2" id="KW-0472">Membrane</keyword>
<accession>A0A182EN44</accession>
<feature type="region of interest" description="Disordered" evidence="1">
    <location>
        <begin position="1"/>
        <end position="25"/>
    </location>
</feature>
<reference evidence="5" key="1">
    <citation type="submission" date="2016-06" db="UniProtKB">
        <authorList>
            <consortium name="WormBaseParasite"/>
        </authorList>
    </citation>
    <scope>IDENTIFICATION</scope>
</reference>
<evidence type="ECO:0000256" key="1">
    <source>
        <dbReference type="SAM" id="MobiDB-lite"/>
    </source>
</evidence>
<dbReference type="OrthoDB" id="5834143at2759"/>
<feature type="transmembrane region" description="Helical" evidence="2">
    <location>
        <begin position="53"/>
        <end position="74"/>
    </location>
</feature>
<gene>
    <name evidence="3" type="ORF">NOO_LOCUS9545</name>
</gene>
<evidence type="ECO:0000256" key="2">
    <source>
        <dbReference type="SAM" id="Phobius"/>
    </source>
</evidence>
<dbReference type="WBParaSite" id="nOo.2.0.1.t09545-RA">
    <property type="protein sequence ID" value="nOo.2.0.1.t09545-RA"/>
    <property type="gene ID" value="nOo.2.0.1.g09545"/>
</dbReference>
<keyword evidence="2" id="KW-1133">Transmembrane helix</keyword>
<name>A0A182EN44_ONCOC</name>
<dbReference type="Proteomes" id="UP000271087">
    <property type="component" value="Unassembled WGS sequence"/>
</dbReference>
<evidence type="ECO:0000313" key="3">
    <source>
        <dbReference type="EMBL" id="VDM93055.1"/>
    </source>
</evidence>
<protein>
    <submittedName>
        <fullName evidence="5">Ion_trans_2 domain-containing protein</fullName>
    </submittedName>
</protein>
<proteinExistence type="predicted"/>
<sequence length="127" mass="14133">MEEIDKSSSASASSRSINSYHHGNGTLRGGGIQKLYHNGPTFKAFKRKLDYRLGYCTIGCLITISIVLTIFGLFHEIVHEEVTRYIDSTRQLIVNSILVTLSPDITTTDSDALLDEIDDSWVDVVLI</sequence>
<keyword evidence="4" id="KW-1185">Reference proteome</keyword>
<feature type="compositionally biased region" description="Low complexity" evidence="1">
    <location>
        <begin position="7"/>
        <end position="16"/>
    </location>
</feature>
<evidence type="ECO:0000313" key="5">
    <source>
        <dbReference type="WBParaSite" id="nOo.2.0.1.t09545-RA"/>
    </source>
</evidence>
<organism evidence="5">
    <name type="scientific">Onchocerca ochengi</name>
    <name type="common">Filarial nematode worm</name>
    <dbReference type="NCBI Taxonomy" id="42157"/>
    <lineage>
        <taxon>Eukaryota</taxon>
        <taxon>Metazoa</taxon>
        <taxon>Ecdysozoa</taxon>
        <taxon>Nematoda</taxon>
        <taxon>Chromadorea</taxon>
        <taxon>Rhabditida</taxon>
        <taxon>Spirurina</taxon>
        <taxon>Spiruromorpha</taxon>
        <taxon>Filarioidea</taxon>
        <taxon>Onchocercidae</taxon>
        <taxon>Onchocerca</taxon>
    </lineage>
</organism>